<dbReference type="EMBL" id="CADIJM010000004">
    <property type="protein sequence ID" value="CAB3702147.1"/>
    <property type="molecule type" value="Genomic_DNA"/>
</dbReference>
<evidence type="ECO:0000313" key="1">
    <source>
        <dbReference type="EMBL" id="CAB3702147.1"/>
    </source>
</evidence>
<sequence>MQPLLRLGTGYGAASATDTYKPMTIIEYALKDADVNALMSRSFSRVYGKSDQTFLAYPGLLEDYEEAYRELGTRHHSWSEPVYSEIFLFPDSNSASAE</sequence>
<reference evidence="1 2" key="1">
    <citation type="submission" date="2020-04" db="EMBL/GenBank/DDBJ databases">
        <authorList>
            <person name="De Canck E."/>
        </authorList>
    </citation>
    <scope>NUCLEOTIDE SEQUENCE [LARGE SCALE GENOMIC DNA]</scope>
    <source>
        <strain evidence="1 2">LMG 26690</strain>
    </source>
</reference>
<dbReference type="Proteomes" id="UP000494214">
    <property type="component" value="Unassembled WGS sequence"/>
</dbReference>
<dbReference type="AlphaFoldDB" id="A0A6S6ZY18"/>
<proteinExistence type="predicted"/>
<protein>
    <submittedName>
        <fullName evidence="1">Uncharacterized protein</fullName>
    </submittedName>
</protein>
<name>A0A6S6ZY18_9BURK</name>
<gene>
    <name evidence="1" type="ORF">LMG26690_02695</name>
</gene>
<dbReference type="RefSeq" id="WP_175123363.1">
    <property type="nucleotide sequence ID" value="NZ_CADIJM010000004.1"/>
</dbReference>
<evidence type="ECO:0000313" key="2">
    <source>
        <dbReference type="Proteomes" id="UP000494214"/>
    </source>
</evidence>
<organism evidence="1 2">
    <name type="scientific">Achromobacter animicus</name>
    <dbReference type="NCBI Taxonomy" id="1389935"/>
    <lineage>
        <taxon>Bacteria</taxon>
        <taxon>Pseudomonadati</taxon>
        <taxon>Pseudomonadota</taxon>
        <taxon>Betaproteobacteria</taxon>
        <taxon>Burkholderiales</taxon>
        <taxon>Alcaligenaceae</taxon>
        <taxon>Achromobacter</taxon>
    </lineage>
</organism>
<keyword evidence="2" id="KW-1185">Reference proteome</keyword>
<accession>A0A6S6ZY18</accession>